<name>A0ABM4WPL5_COFAR</name>
<evidence type="ECO:0000313" key="2">
    <source>
        <dbReference type="RefSeq" id="XP_071933714.1"/>
    </source>
</evidence>
<dbReference type="InterPro" id="IPR032567">
    <property type="entry name" value="RTL1-rel"/>
</dbReference>
<dbReference type="RefSeq" id="XP_071933714.1">
    <property type="nucleotide sequence ID" value="XM_072077613.1"/>
</dbReference>
<dbReference type="Proteomes" id="UP001652660">
    <property type="component" value="Chromosome 2e"/>
</dbReference>
<reference evidence="2" key="1">
    <citation type="submission" date="2025-08" db="UniProtKB">
        <authorList>
            <consortium name="RefSeq"/>
        </authorList>
    </citation>
    <scope>IDENTIFICATION</scope>
    <source>
        <tissue evidence="2">Leaves</tissue>
    </source>
</reference>
<keyword evidence="1" id="KW-1185">Reference proteome</keyword>
<dbReference type="CDD" id="cd00303">
    <property type="entry name" value="retropepsin_like"/>
    <property type="match status" value="1"/>
</dbReference>
<evidence type="ECO:0000313" key="1">
    <source>
        <dbReference type="Proteomes" id="UP001652660"/>
    </source>
</evidence>
<dbReference type="GeneID" id="113729027"/>
<dbReference type="Gene3D" id="3.10.10.10">
    <property type="entry name" value="HIV Type 1 Reverse Transcriptase, subunit A, domain 1"/>
    <property type="match status" value="1"/>
</dbReference>
<dbReference type="Gene3D" id="2.40.70.10">
    <property type="entry name" value="Acid Proteases"/>
    <property type="match status" value="1"/>
</dbReference>
<dbReference type="SUPFAM" id="SSF56672">
    <property type="entry name" value="DNA/RNA polymerases"/>
    <property type="match status" value="1"/>
</dbReference>
<dbReference type="PANTHER" id="PTHR15503:SF22">
    <property type="entry name" value="TRANSPOSON TY3-I GAG POLYPROTEIN"/>
    <property type="match status" value="1"/>
</dbReference>
<proteinExistence type="predicted"/>
<dbReference type="Pfam" id="PF08284">
    <property type="entry name" value="RVP_2"/>
    <property type="match status" value="1"/>
</dbReference>
<dbReference type="InterPro" id="IPR021109">
    <property type="entry name" value="Peptidase_aspartic_dom_sf"/>
</dbReference>
<dbReference type="PANTHER" id="PTHR15503">
    <property type="entry name" value="LDOC1 RELATED"/>
    <property type="match status" value="1"/>
</dbReference>
<protein>
    <submittedName>
        <fullName evidence="2">Uncharacterized protein</fullName>
    </submittedName>
</protein>
<sequence>MDEKRAKGLCYWCNKRYSPGHQCQRRQLYRIECIEEGIEEQESGSLEDDDQVLLTIGNLAQISTNAICSLMVPNVRTMRIHGQIDRRVFSILVDCGSSHNFLHLNMVRKFGLRTVQVAPVKVVVADRNSLTTTTLCPGFQWRMQGQEFEGDVLVLPVFGCEVVLGMQWLSTLGDVKWNFADLKMEFVQRGKKVVLRGSRQHPVQVVSKKQMQKLLNKPEQIESAQLCLVTAENDHGEMIANYTTVEPDVKVTPYKHQLDLLLLKYHEVFDEPVELPHARMHDHRIYLKEGTQHINVRPYRYPVFQKGEIQRLVTEMLNNGIIRPSNSPFSSPVVLVKKKRWNLTNVCGLQGT</sequence>
<organism evidence="1 2">
    <name type="scientific">Coffea arabica</name>
    <name type="common">Arabian coffee</name>
    <dbReference type="NCBI Taxonomy" id="13443"/>
    <lineage>
        <taxon>Eukaryota</taxon>
        <taxon>Viridiplantae</taxon>
        <taxon>Streptophyta</taxon>
        <taxon>Embryophyta</taxon>
        <taxon>Tracheophyta</taxon>
        <taxon>Spermatophyta</taxon>
        <taxon>Magnoliopsida</taxon>
        <taxon>eudicotyledons</taxon>
        <taxon>Gunneridae</taxon>
        <taxon>Pentapetalae</taxon>
        <taxon>asterids</taxon>
        <taxon>lamiids</taxon>
        <taxon>Gentianales</taxon>
        <taxon>Rubiaceae</taxon>
        <taxon>Ixoroideae</taxon>
        <taxon>Gardenieae complex</taxon>
        <taxon>Bertiereae - Coffeeae clade</taxon>
        <taxon>Coffeeae</taxon>
        <taxon>Coffea</taxon>
    </lineage>
</organism>
<dbReference type="SUPFAM" id="SSF50630">
    <property type="entry name" value="Acid proteases"/>
    <property type="match status" value="1"/>
</dbReference>
<accession>A0ABM4WPL5</accession>
<gene>
    <name evidence="2" type="primary">LOC113729027</name>
</gene>
<dbReference type="InterPro" id="IPR043502">
    <property type="entry name" value="DNA/RNA_pol_sf"/>
</dbReference>